<feature type="compositionally biased region" description="Low complexity" evidence="1">
    <location>
        <begin position="1204"/>
        <end position="1226"/>
    </location>
</feature>
<dbReference type="CDD" id="cd00063">
    <property type="entry name" value="FN3"/>
    <property type="match status" value="1"/>
</dbReference>
<evidence type="ECO:0000313" key="3">
    <source>
        <dbReference type="EMBL" id="GMF12799.1"/>
    </source>
</evidence>
<evidence type="ECO:0000256" key="1">
    <source>
        <dbReference type="SAM" id="MobiDB-lite"/>
    </source>
</evidence>
<accession>A0A9W6THP0</accession>
<keyword evidence="4" id="KW-1185">Reference proteome</keyword>
<name>A0A9W6THP0_9STRA</name>
<reference evidence="3" key="1">
    <citation type="submission" date="2023-04" db="EMBL/GenBank/DDBJ databases">
        <title>Phytophthora lilii NBRC 32176.</title>
        <authorList>
            <person name="Ichikawa N."/>
            <person name="Sato H."/>
            <person name="Tonouchi N."/>
        </authorList>
    </citation>
    <scope>NUCLEOTIDE SEQUENCE</scope>
    <source>
        <strain evidence="3">NBRC 32176</strain>
    </source>
</reference>
<dbReference type="Pfam" id="PF14858">
    <property type="entry name" value="CFAP54_N"/>
    <property type="match status" value="1"/>
</dbReference>
<dbReference type="Proteomes" id="UP001165083">
    <property type="component" value="Unassembled WGS sequence"/>
</dbReference>
<feature type="region of interest" description="Disordered" evidence="1">
    <location>
        <begin position="1204"/>
        <end position="1259"/>
    </location>
</feature>
<dbReference type="InterPro" id="IPR003961">
    <property type="entry name" value="FN3_dom"/>
</dbReference>
<comment type="caution">
    <text evidence="3">The sequence shown here is derived from an EMBL/GenBank/DDBJ whole genome shotgun (WGS) entry which is preliminary data.</text>
</comment>
<sequence length="2876" mass="317503">MAKPVGARIQIDSGSRPKAAAPEAVDAGGDVVMDQFAREFTAVMQLTREKQAKELTSESFGGSREDVVNARHEVAFYGDIAQKLTPLVDRLMQATADQISSTQKTELLLAFGDKFYHAQEFRAASMFFYENVLLLDEQTHAGTTDNHQGVLDRVVASEASLTWQRNRLDGQAYVRSLYGAAMCCFHVQKRSDPFVRHPGRLEKMIRALTFLRLGMETAIALERNYSGHFSWLTLNGTVFIYSIAKPLLALGFSKEVITYLKWSLLAMESAVALSTTKYIMWRLQLGSAVCDCYEDLALKEPAMADHHIKSAGACAMHLQRSVQRLRKEEELDMPLPVEVQRTLAHAETTTNMLMARMTAAAAHQPLTRSAIETSFPTKQDQIRAAVDAIETVSHGFKQKRGGQGSFVLVSPLSPMNEALSELLDFIINIVSPLLNSLVEAEESTSTTGSPELGLDTFPLSFHITVIRHCFELAKPNDQLSLLISSAHVRLQHTPEGQTNTDPAMVSCLLELYETLHELKQSWISWEALSENKRLEMKPILRQHLPLSGETIPATKFLMRLSKAMQDCVFYGDGVISRTNSELMTTVALQMWREFVIPLLKELDNTGPSRLSKPLVRLTCELLLTVHFTFTAVKLEDLLLHGQVCLRLATVLTTRGKVRRGCQIVRQCLERINSRRSELVNLSSHFHSVADSAQLITALSTISFSCSAGERSSSPDITNQSSDARDCVGIHGTGSQLGGLHQDLCCVQVDLLLLLYRLELQAATMIDTLPLTGSKSSTTVPGNSFKSTSVLTAAETKLVEECYQNGYARVLLNIQRITHPHKSVKERALLADESIQLLHQMQDQEEQLRRQLIPPTQENMEALVPAPPIVISRSSSAVTVKVVEYHPSIPSLRKKRVLYYMVFAKPVGAGTAVSLNSNHLAGTATPVYPPHLTMTISGLLPNESYVFAVAAFDNNHEVINSIGETSEPVVALNPLPLPMCYGYLAKACYDVQLAGRANKAASYLYNAVVSHSCSGRPSWMANPFYRQALKCDTVAQFPIPILNLCIQALLILCHSEPGDLQQDGKLVTSFDMDAQSLTTAQTKALEDSRKISMAIEIACATNDVEAIRVLSFKGYRLLLPLLHLKGSCDGLTFAALVTFYQVTSALYGIKIKFMTHIVLCYNTGTSLNQHLNEPGQALSGDIGRNEDDNSLREVIALFKLASSSQASTSSPDSSNSAAPASAAVASPRGAEGKVPLAAHKDKSQSNTPQATPRGTGGDDKVEAEGQMQRLDELIQSAGNELGKVFVALERQCTADRRAIEFACKVCAAVLGSGTCEVTQMDNFLSSLKVAGTTSNQFRTTLSSIGGGTLLQEVKETATADEGNQFSARADQESNIGETSEIEDTIAGAVAEADEEYLYQWCGELFFIQSVLLYRKITKLCRTADAVDTRHGPDTEDCTYVLLHSDKNKEDDAPSESPRGGLATTKSDLVPTEDASADAQDSLTRQAGPNDTIKENNELDKLFGELLMKTAGCCKLFRLGNCWQSLQAAAQQLWNAIWHGWVAPSRISESPERIAHLSECVEALLDMIDTAVNGDRNQIETSPMTATPVTTVNTPSTAEPSMALSTVVHAVTNALSIGQTWFARLMAYLLRALCSAKDWKGIVEKGSRYFALCGSSTEGTRFSEQNFPILIYAQQQIVNQQETLLKAAEDELSSYVVAFQEQEAKKKKKKSRLVVEEVLSPEEVLFRANKQDMEQRIEVLITDRNMEREKLLDLAEIYDGLIKAINKSHQALNTCRELVVKYRRVNQRSPDAIINHSVQEDLPTLRHQIVASYNRCVILSRQKHQKRIVCQALHEVGDFHLACGDVKAATKSWLESLDNAFSTLNVCTSWRETLAPPADYFLECNGGSSNKDKVAGDELWVGLQCCGVLSKLILHSSGVNLRKATDYALMAAAIFTQFYGCSLPHPSKCFLFGSYRIIGQFWPGRLLLTDPDRVFPFSLGIMLVLVPEILLQYEHQYATTVMPIIAGYEHVAETCLGDVNHVANARRLRVEALVQCGRFGEAFQVIMNLLRGGTTPRSNSGAPQLDAVLFCDNRSILDMANRTAANWLITFNVEQTQADLKKHYHGALVGHILLGVLHFAVALARHEARYDRDTAIVRSAAKKMALAIHLVIKPNEAKNTPAQTSRNNISGEENENVLPDQQSLSWEDLQLHRIRADIHLQLSCLAFYEGEWNASKASSMDAIGEYDAIGVGVEQPLHLKLDQELKFSLIFSRGTFIAKCRSQLIACYLAQTHYRTAFEAAQSAIEEAKIISEEHLRQHLELQRLQASVFLGEREMADRELRNLRGNALAFHTSCSLTYVRTLQTLSSLLRSKALLSATALAEVQACLGEAARILDTILEHDGWVGVCYDHSPPMQAKRLHLYRPAIPDFVQVHADLAQILLECPLNFESEDVHKRKKRALESIETGLHALDHCTQPMAATKARLLLFKGVLLSKALHATATTPESESMSNEQKLLKRFEECVQALTGCIQSSIQGGYDRLLVRLALIELVDLFGRKLIPGSEDVHVQAAFHYLNLALEVQKHEAVVFDSLELQNGTVTSVEKLPPSVCAAINSQCDSIEDASIPPQVSMKSPDVAAIVNYFVRLLRMQYILPASTTPLQDMCTLLHTFLLQYHSAYSRIACMLDMPPVPSTDPEIRAGMVCALWGQDLAPAIAAGAGDSTHQGKLTFYFTLGTTKVSIAEDSPAAKNAIALCRMEKFASSPLLSKRCNLDRRAVNELKTALSRLRTQMEDEESLLVDRNTFPNALRLVLIEVQHLFRGSNGLGHPAEPTKADHQDITKHDLQVESITSESLVDAFGNTITIECTLEKIQLLDDLFSINKGVNVADNELCYFFRDLLD</sequence>
<evidence type="ECO:0000259" key="2">
    <source>
        <dbReference type="PROSITE" id="PS50853"/>
    </source>
</evidence>
<feature type="compositionally biased region" description="Polar residues" evidence="1">
    <location>
        <begin position="1477"/>
        <end position="1487"/>
    </location>
</feature>
<dbReference type="EMBL" id="BSXW01000131">
    <property type="protein sequence ID" value="GMF12799.1"/>
    <property type="molecule type" value="Genomic_DNA"/>
</dbReference>
<dbReference type="InterPro" id="IPR036116">
    <property type="entry name" value="FN3_sf"/>
</dbReference>
<dbReference type="PROSITE" id="PS50853">
    <property type="entry name" value="FN3"/>
    <property type="match status" value="1"/>
</dbReference>
<feature type="domain" description="Fibronectin type-III" evidence="2">
    <location>
        <begin position="863"/>
        <end position="975"/>
    </location>
</feature>
<dbReference type="OrthoDB" id="2104158at2759"/>
<gene>
    <name evidence="3" type="ORF">Plil01_000335800</name>
</gene>
<dbReference type="PANTHER" id="PTHR33487">
    <property type="entry name" value="CILIA- AND FLAGELLA-ASSOCIATED PROTEIN 54"/>
    <property type="match status" value="1"/>
</dbReference>
<feature type="region of interest" description="Disordered" evidence="1">
    <location>
        <begin position="1"/>
        <end position="22"/>
    </location>
</feature>
<feature type="region of interest" description="Disordered" evidence="1">
    <location>
        <begin position="1444"/>
        <end position="1492"/>
    </location>
</feature>
<dbReference type="GO" id="GO:0060271">
    <property type="term" value="P:cilium assembly"/>
    <property type="evidence" value="ECO:0007669"/>
    <property type="project" value="TreeGrafter"/>
</dbReference>
<organism evidence="3 4">
    <name type="scientific">Phytophthora lilii</name>
    <dbReference type="NCBI Taxonomy" id="2077276"/>
    <lineage>
        <taxon>Eukaryota</taxon>
        <taxon>Sar</taxon>
        <taxon>Stramenopiles</taxon>
        <taxon>Oomycota</taxon>
        <taxon>Peronosporomycetes</taxon>
        <taxon>Peronosporales</taxon>
        <taxon>Peronosporaceae</taxon>
        <taxon>Phytophthora</taxon>
    </lineage>
</organism>
<proteinExistence type="predicted"/>
<protein>
    <submittedName>
        <fullName evidence="3">Unnamed protein product</fullName>
    </submittedName>
</protein>
<dbReference type="PANTHER" id="PTHR33487:SF1">
    <property type="entry name" value="CILIA- AND FLAGELLA-ASSOCIATED PROTEIN 54"/>
    <property type="match status" value="1"/>
</dbReference>
<dbReference type="SUPFAM" id="SSF49265">
    <property type="entry name" value="Fibronectin type III"/>
    <property type="match status" value="1"/>
</dbReference>
<evidence type="ECO:0000313" key="4">
    <source>
        <dbReference type="Proteomes" id="UP001165083"/>
    </source>
</evidence>
<dbReference type="InterPro" id="IPR027912">
    <property type="entry name" value="CFAP54"/>
</dbReference>